<name>A0A158E7P8_9BURK</name>
<evidence type="ECO:0000256" key="1">
    <source>
        <dbReference type="SAM" id="MobiDB-lite"/>
    </source>
</evidence>
<dbReference type="RefSeq" id="WP_061180571.1">
    <property type="nucleotide sequence ID" value="NZ_FCOE02000093.1"/>
</dbReference>
<organism evidence="2 3">
    <name type="scientific">Caballeronia pedi</name>
    <dbReference type="NCBI Taxonomy" id="1777141"/>
    <lineage>
        <taxon>Bacteria</taxon>
        <taxon>Pseudomonadati</taxon>
        <taxon>Pseudomonadota</taxon>
        <taxon>Betaproteobacteria</taxon>
        <taxon>Burkholderiales</taxon>
        <taxon>Burkholderiaceae</taxon>
        <taxon>Caballeronia</taxon>
    </lineage>
</organism>
<dbReference type="Proteomes" id="UP000054911">
    <property type="component" value="Unassembled WGS sequence"/>
</dbReference>
<sequence length="112" mass="13001">MFPHHVVPLRSALHSLADVPAERQEPAAKQTGYRLRTGKPSKAKTVLTDAQVLRMREQHEFEGVPARKLAEEYGLDREYVYKLLDYRTRSKLIPARHKTEKPVKPGPKRFER</sequence>
<evidence type="ECO:0000313" key="2">
    <source>
        <dbReference type="EMBL" id="SAL02793.1"/>
    </source>
</evidence>
<accession>A0A158E7P8</accession>
<proteinExistence type="predicted"/>
<reference evidence="2" key="1">
    <citation type="submission" date="2016-01" db="EMBL/GenBank/DDBJ databases">
        <authorList>
            <person name="Peeters C."/>
        </authorList>
    </citation>
    <scope>NUCLEOTIDE SEQUENCE [LARGE SCALE GENOMIC DNA]</scope>
    <source>
        <strain evidence="2">LMG 29323</strain>
    </source>
</reference>
<gene>
    <name evidence="2" type="ORF">AWB80_08442</name>
</gene>
<protein>
    <submittedName>
        <fullName evidence="2">Uncharacterized protein</fullName>
    </submittedName>
</protein>
<dbReference type="STRING" id="1777141.AWB80_08442"/>
<evidence type="ECO:0000313" key="3">
    <source>
        <dbReference type="Proteomes" id="UP000054911"/>
    </source>
</evidence>
<comment type="caution">
    <text evidence="2">The sequence shown here is derived from an EMBL/GenBank/DDBJ whole genome shotgun (WGS) entry which is preliminary data.</text>
</comment>
<dbReference type="EMBL" id="FCOE02000093">
    <property type="protein sequence ID" value="SAL02793.1"/>
    <property type="molecule type" value="Genomic_DNA"/>
</dbReference>
<dbReference type="AlphaFoldDB" id="A0A158E7P8"/>
<feature type="region of interest" description="Disordered" evidence="1">
    <location>
        <begin position="20"/>
        <end position="44"/>
    </location>
</feature>
<keyword evidence="3" id="KW-1185">Reference proteome</keyword>